<organism evidence="2 3">
    <name type="scientific">Bifidobacterium jacchi</name>
    <dbReference type="NCBI Taxonomy" id="2490545"/>
    <lineage>
        <taxon>Bacteria</taxon>
        <taxon>Bacillati</taxon>
        <taxon>Actinomycetota</taxon>
        <taxon>Actinomycetes</taxon>
        <taxon>Bifidobacteriales</taxon>
        <taxon>Bifidobacteriaceae</taxon>
        <taxon>Bifidobacterium</taxon>
    </lineage>
</organism>
<evidence type="ECO:0000313" key="2">
    <source>
        <dbReference type="EMBL" id="KAB5607948.1"/>
    </source>
</evidence>
<accession>A0A5N5RKY4</accession>
<feature type="region of interest" description="Disordered" evidence="1">
    <location>
        <begin position="317"/>
        <end position="337"/>
    </location>
</feature>
<dbReference type="RefSeq" id="WP_151916352.1">
    <property type="nucleotide sequence ID" value="NZ_RQSP01000006.1"/>
</dbReference>
<reference evidence="2 3" key="1">
    <citation type="journal article" date="2019" name="Int. J. Syst. Evol. Microbiol.">
        <title>Bifidobacterium jacchi sp. nov., isolated from the faeces of a baby common marmoset (Callithrix jacchus).</title>
        <authorList>
            <person name="Modesto M."/>
            <person name="Watanabe K."/>
            <person name="Arita M."/>
            <person name="Satti M."/>
            <person name="Oki K."/>
            <person name="Sciavilla P."/>
            <person name="Patavino C."/>
            <person name="Camma C."/>
            <person name="Michelini S."/>
            <person name="Sgorbati B."/>
            <person name="Mattarelli P."/>
        </authorList>
    </citation>
    <scope>NUCLEOTIDE SEQUENCE [LARGE SCALE GENOMIC DNA]</scope>
    <source>
        <strain evidence="2 3">MRM 9.3</strain>
    </source>
</reference>
<name>A0A5N5RKY4_9BIFI</name>
<evidence type="ECO:0000313" key="3">
    <source>
        <dbReference type="Proteomes" id="UP000326336"/>
    </source>
</evidence>
<gene>
    <name evidence="2" type="ORF">EHS19_03215</name>
</gene>
<comment type="caution">
    <text evidence="2">The sequence shown here is derived from an EMBL/GenBank/DDBJ whole genome shotgun (WGS) entry which is preliminary data.</text>
</comment>
<dbReference type="Proteomes" id="UP000326336">
    <property type="component" value="Unassembled WGS sequence"/>
</dbReference>
<evidence type="ECO:0008006" key="4">
    <source>
        <dbReference type="Google" id="ProtNLM"/>
    </source>
</evidence>
<dbReference type="PROSITE" id="PS51257">
    <property type="entry name" value="PROKAR_LIPOPROTEIN"/>
    <property type="match status" value="1"/>
</dbReference>
<evidence type="ECO:0000256" key="1">
    <source>
        <dbReference type="SAM" id="MobiDB-lite"/>
    </source>
</evidence>
<sequence length="388" mass="38998">MSDKSKKSRAGERRVPVVWVILAVALAASLAVGACALWLPDRAPALLGSASEVTSAPVNVQQYDGVQQVTMLPTVAAKRDLTGNASGIVTGDWSEKGLASGKKAYKVNDRAVIALATSAPLYRDMKTGDTGDDVFALNNELARLGYSAAAQSNTYTWATAQGVTKLLADNGNTSSSGDLPIADVLWIPSASVQPVSWTATPGATVQAGTAVGQVPGALTKLTIMNGQASDQDRTISMFGQTGVIPAGQTAVTDAKFCNAVAATKDYRSFDEAALSAGLSATVSLKQPVRVLRVPAAAVFGVNGTQGCIAVPKSASASGASDAPNASGTSGTSGATGGGADSAAANYDVVKVTITGSELGASLVQTDGVDAATISNVAIGSAIANESCR</sequence>
<proteinExistence type="predicted"/>
<keyword evidence="3" id="KW-1185">Reference proteome</keyword>
<dbReference type="AlphaFoldDB" id="A0A5N5RKY4"/>
<protein>
    <recommendedName>
        <fullName evidence="4">Peptidoglycan-binding protein</fullName>
    </recommendedName>
</protein>
<dbReference type="OrthoDB" id="3268648at2"/>
<dbReference type="EMBL" id="RQSP01000006">
    <property type="protein sequence ID" value="KAB5607948.1"/>
    <property type="molecule type" value="Genomic_DNA"/>
</dbReference>